<reference evidence="1 2" key="1">
    <citation type="submission" date="2021-08" db="EMBL/GenBank/DDBJ databases">
        <title>Massilia sp. R798.</title>
        <authorList>
            <person name="Baek J.H."/>
            <person name="Jung H.S."/>
            <person name="Kim K.R."/>
            <person name="Jeon C.O."/>
        </authorList>
    </citation>
    <scope>NUCLEOTIDE SEQUENCE [LARGE SCALE GENOMIC DNA]</scope>
    <source>
        <strain evidence="1 2">R798</strain>
    </source>
</reference>
<evidence type="ECO:0000313" key="1">
    <source>
        <dbReference type="EMBL" id="MBZ2210088.1"/>
    </source>
</evidence>
<keyword evidence="2" id="KW-1185">Reference proteome</keyword>
<evidence type="ECO:0000313" key="2">
    <source>
        <dbReference type="Proteomes" id="UP000809349"/>
    </source>
</evidence>
<organism evidence="1 2">
    <name type="scientific">Massilia soli</name>
    <dbReference type="NCBI Taxonomy" id="2792854"/>
    <lineage>
        <taxon>Bacteria</taxon>
        <taxon>Pseudomonadati</taxon>
        <taxon>Pseudomonadota</taxon>
        <taxon>Betaproteobacteria</taxon>
        <taxon>Burkholderiales</taxon>
        <taxon>Oxalobacteraceae</taxon>
        <taxon>Telluria group</taxon>
        <taxon>Massilia</taxon>
    </lineage>
</organism>
<dbReference type="EMBL" id="JAFBIL020000015">
    <property type="protein sequence ID" value="MBZ2210088.1"/>
    <property type="molecule type" value="Genomic_DNA"/>
</dbReference>
<dbReference type="Proteomes" id="UP000809349">
    <property type="component" value="Unassembled WGS sequence"/>
</dbReference>
<accession>A0ABS7SVV4</accession>
<name>A0ABS7SVV4_9BURK</name>
<comment type="caution">
    <text evidence="1">The sequence shown here is derived from an EMBL/GenBank/DDBJ whole genome shotgun (WGS) entry which is preliminary data.</text>
</comment>
<dbReference type="RefSeq" id="WP_223471337.1">
    <property type="nucleotide sequence ID" value="NZ_JAFBIL020000015.1"/>
</dbReference>
<protein>
    <submittedName>
        <fullName evidence="1">Uncharacterized protein</fullName>
    </submittedName>
</protein>
<proteinExistence type="predicted"/>
<sequence length="123" mass="13925">MKRRLVRVCPLTGDYAEVDGVRLKREAQELLNYVRQHIDANNDDLEIWKWIGPICDAVLNDSIAVPVKFSELPLQYASREGLLPKKFCELYSAFSLTISGTAREILGNVDVDGVLYTYADFEA</sequence>
<gene>
    <name evidence="1" type="ORF">I4X03_022725</name>
</gene>